<proteinExistence type="predicted"/>
<gene>
    <name evidence="1" type="ORF">LC586_15530</name>
</gene>
<dbReference type="EMBL" id="JAIVFQ010000019">
    <property type="protein sequence ID" value="MCC5600594.1"/>
    <property type="molecule type" value="Genomic_DNA"/>
</dbReference>
<organism evidence="1 2">
    <name type="scientific">Nostoc favosum CHAB5714</name>
    <dbReference type="NCBI Taxonomy" id="2780399"/>
    <lineage>
        <taxon>Bacteria</taxon>
        <taxon>Bacillati</taxon>
        <taxon>Cyanobacteriota</taxon>
        <taxon>Cyanophyceae</taxon>
        <taxon>Nostocales</taxon>
        <taxon>Nostocaceae</taxon>
        <taxon>Nostoc</taxon>
        <taxon>Nostoc favosum</taxon>
    </lineage>
</organism>
<name>A0ABS8I8T7_9NOSO</name>
<dbReference type="InterPro" id="IPR027417">
    <property type="entry name" value="P-loop_NTPase"/>
</dbReference>
<evidence type="ECO:0000313" key="1">
    <source>
        <dbReference type="EMBL" id="MCC5600594.1"/>
    </source>
</evidence>
<dbReference type="RefSeq" id="WP_229485659.1">
    <property type="nucleotide sequence ID" value="NZ_JAIVFQ010000019.1"/>
</dbReference>
<accession>A0ABS8I8T7</accession>
<evidence type="ECO:0008006" key="3">
    <source>
        <dbReference type="Google" id="ProtNLM"/>
    </source>
</evidence>
<keyword evidence="2" id="KW-1185">Reference proteome</keyword>
<dbReference type="Gene3D" id="3.40.50.300">
    <property type="entry name" value="P-loop containing nucleotide triphosphate hydrolases"/>
    <property type="match status" value="1"/>
</dbReference>
<evidence type="ECO:0000313" key="2">
    <source>
        <dbReference type="Proteomes" id="UP001199525"/>
    </source>
</evidence>
<sequence length="296" mass="34058">MTNNTNNATSTNSRRLVIVTGDKGGVGKSTFSRAMIQTYLDTKQEFAAFDADMSNPQIKRFYETECTVMPLDIFRRGEADISLLDELKDLIYPPEENEINSLNNDVIKSSDPDMINSLDKDEQPVTFVSKSLFLLELPPQSIQFFRSFEEEMGFFKMVQNKLDMRVTMATVINRTKDSVNQFIHLRDFCGDRVDYVVVKNLFFGEKDRFERYDNAPLVKELKKLNKSIPEIYLPDLIAHAYDYLDENNLPFSKGIEQSKKLSVQGRVEKWMENFKKSIEPAKHLLGLADANLQSES</sequence>
<reference evidence="1 2" key="1">
    <citation type="journal article" date="2021" name="Microorganisms">
        <title>Genome Evolution of Filamentous Cyanobacterium Nostoc Species: From Facultative Symbiosis to Free Living.</title>
        <authorList>
            <person name="Huo D."/>
            <person name="Li H."/>
            <person name="Cai F."/>
            <person name="Guo X."/>
            <person name="Qiao Z."/>
            <person name="Wang W."/>
            <person name="Yu G."/>
            <person name="Li R."/>
        </authorList>
    </citation>
    <scope>NUCLEOTIDE SEQUENCE [LARGE SCALE GENOMIC DNA]</scope>
    <source>
        <strain evidence="1 2">CHAB 5714</strain>
    </source>
</reference>
<protein>
    <recommendedName>
        <fullName evidence="3">CobQ/CobB/MinD/ParA nucleotide binding domain-containing protein</fullName>
    </recommendedName>
</protein>
<dbReference type="SUPFAM" id="SSF52540">
    <property type="entry name" value="P-loop containing nucleoside triphosphate hydrolases"/>
    <property type="match status" value="1"/>
</dbReference>
<comment type="caution">
    <text evidence="1">The sequence shown here is derived from an EMBL/GenBank/DDBJ whole genome shotgun (WGS) entry which is preliminary data.</text>
</comment>
<dbReference type="Proteomes" id="UP001199525">
    <property type="component" value="Unassembled WGS sequence"/>
</dbReference>